<keyword evidence="4" id="KW-1185">Reference proteome</keyword>
<gene>
    <name evidence="3" type="ORF">F0P93_15375</name>
</gene>
<evidence type="ECO:0000313" key="4">
    <source>
        <dbReference type="Proteomes" id="UP000326344"/>
    </source>
</evidence>
<evidence type="ECO:0000313" key="3">
    <source>
        <dbReference type="EMBL" id="KAA9353993.1"/>
    </source>
</evidence>
<reference evidence="3 4" key="1">
    <citation type="submission" date="2019-09" db="EMBL/GenBank/DDBJ databases">
        <title>Genome Sequence of Larkinella sp MA1.</title>
        <authorList>
            <person name="Srinivasan S."/>
        </authorList>
    </citation>
    <scope>NUCLEOTIDE SEQUENCE [LARGE SCALE GENOMIC DNA]</scope>
    <source>
        <strain evidence="3 4">MA1</strain>
    </source>
</reference>
<dbReference type="Pfam" id="PF00857">
    <property type="entry name" value="Isochorismatase"/>
    <property type="match status" value="1"/>
</dbReference>
<sequence>MKALIIIDMQVGSFKHETPRFDDSGVIDRINKLSSYFRKTGKKVIFIQHDGTRENSFLPHSSDWEILPTLTKSPTDITIGKTANDSFYETNLRKTLSEYSITELVVTGCATDFCVDTTVKSALSKYYDVIIVKDGHTTANRPHMEAQQVIAYYNWLWENMTPTKNKLKVIDFDQLMLELQ</sequence>
<keyword evidence="1 3" id="KW-0378">Hydrolase</keyword>
<dbReference type="EMBL" id="VTWS01000003">
    <property type="protein sequence ID" value="KAA9353993.1"/>
    <property type="molecule type" value="Genomic_DNA"/>
</dbReference>
<evidence type="ECO:0000256" key="1">
    <source>
        <dbReference type="ARBA" id="ARBA00022801"/>
    </source>
</evidence>
<dbReference type="InterPro" id="IPR036380">
    <property type="entry name" value="Isochorismatase-like_sf"/>
</dbReference>
<dbReference type="SUPFAM" id="SSF52499">
    <property type="entry name" value="Isochorismatase-like hydrolases"/>
    <property type="match status" value="1"/>
</dbReference>
<dbReference type="InterPro" id="IPR050272">
    <property type="entry name" value="Isochorismatase-like_hydrls"/>
</dbReference>
<comment type="caution">
    <text evidence="3">The sequence shown here is derived from an EMBL/GenBank/DDBJ whole genome shotgun (WGS) entry which is preliminary data.</text>
</comment>
<dbReference type="RefSeq" id="WP_150877340.1">
    <property type="nucleotide sequence ID" value="NZ_VTWS01000003.1"/>
</dbReference>
<dbReference type="CDD" id="cd01014">
    <property type="entry name" value="nicotinamidase_related"/>
    <property type="match status" value="1"/>
</dbReference>
<feature type="domain" description="Isochorismatase-like" evidence="2">
    <location>
        <begin position="3"/>
        <end position="143"/>
    </location>
</feature>
<protein>
    <submittedName>
        <fullName evidence="3">Cysteine hydrolase</fullName>
    </submittedName>
</protein>
<organism evidence="3 4">
    <name type="scientific">Larkinella humicola</name>
    <dbReference type="NCBI Taxonomy" id="2607654"/>
    <lineage>
        <taxon>Bacteria</taxon>
        <taxon>Pseudomonadati</taxon>
        <taxon>Bacteroidota</taxon>
        <taxon>Cytophagia</taxon>
        <taxon>Cytophagales</taxon>
        <taxon>Spirosomataceae</taxon>
        <taxon>Larkinella</taxon>
    </lineage>
</organism>
<dbReference type="Proteomes" id="UP000326344">
    <property type="component" value="Unassembled WGS sequence"/>
</dbReference>
<dbReference type="AlphaFoldDB" id="A0A5N1JKW5"/>
<name>A0A5N1JKW5_9BACT</name>
<dbReference type="PANTHER" id="PTHR43540">
    <property type="entry name" value="PEROXYUREIDOACRYLATE/UREIDOACRYLATE AMIDOHYDROLASE-RELATED"/>
    <property type="match status" value="1"/>
</dbReference>
<dbReference type="InterPro" id="IPR000868">
    <property type="entry name" value="Isochorismatase-like_dom"/>
</dbReference>
<dbReference type="GO" id="GO:0016787">
    <property type="term" value="F:hydrolase activity"/>
    <property type="evidence" value="ECO:0007669"/>
    <property type="project" value="UniProtKB-KW"/>
</dbReference>
<evidence type="ECO:0000259" key="2">
    <source>
        <dbReference type="Pfam" id="PF00857"/>
    </source>
</evidence>
<proteinExistence type="predicted"/>
<dbReference type="Gene3D" id="3.40.50.850">
    <property type="entry name" value="Isochorismatase-like"/>
    <property type="match status" value="1"/>
</dbReference>
<accession>A0A5N1JKW5</accession>